<accession>A0A8J4GC07</accession>
<dbReference type="PROSITE" id="PS50011">
    <property type="entry name" value="PROTEIN_KINASE_DOM"/>
    <property type="match status" value="1"/>
</dbReference>
<dbReference type="Proteomes" id="UP000722791">
    <property type="component" value="Unassembled WGS sequence"/>
</dbReference>
<name>A0A8J4GC07_9CHLO</name>
<dbReference type="Pfam" id="PF00069">
    <property type="entry name" value="Pkinase"/>
    <property type="match status" value="1"/>
</dbReference>
<keyword evidence="1" id="KW-0547">Nucleotide-binding</keyword>
<sequence>MVLSADDGSPTAFGLTGTYLEKYNATATAVPVLTVPTKMPVDLWSVKDPPAPPTAMGLVASLSELVSELSMPWTGPRVIVLLANITLDPSTWPKLTAGLTLAGPSLASNTEDGQVPIFDARGLQIARAPPGMTVAFRNLRLVNVSVLISWALPGAPVSLPGVPGYEAWYARCMPGPLDDSASKYEMHGCELPVPPVVFTLLQVYNNLACATSNRVLANATKNCTTTAPNSIAAAVQFPYLPSQLDTFFERLFRATGKYAVTQPDAARIFFRDNTLTSFHMNTTVFQLVPETPVAGSGYGADIPVLTSNTSRPSSPATLPMSCSLQTLITILTSAPRPVAATVTDIPIAPTGAKGSSPSQGAMIGAGVAGSVMAVIIAFAIVVLVVRRLRGRRSVNQPVVDDAEKAVMAGGTLVTAGAADGCADVSGGNGDAAGAAVLASLGLTDRAFPRRSSTVIGASNNTPSTPGGDVGGAGGGSMTRRTGGCLAVAAACRSALTLSNDGAAADGHGGSDRRQGQAACCVHATAAVAAGCPSPVVGVQLVAGGGYGGEDGHGGSAFSMSFAAGDMALGKAPTMLEQLLGREAGRAPGPQGVWGALPQLHQPRLQQPLSPGQPTFGIITDAAMLAGGGVGGGGARGRAVAAAAAAAAAAAGRNHPGQVVGPCADPDNEPNNGNYGDGDNANRKTGGVPDTNDTITKKTPSRGAMRCGSSHGETVQRALAGEIDGLIRRFEATSQHASGPQSGNNSHRHRVLGSGGFGVVYKGEWRGLPVAIKVVLLQDGDSATRRERLVREVALSATLSHPNIVPTYHYTIQPVAATGAAGAAPSWMTGHHPRVTNMPEACGAAEASPTAAGLEADGGVMAYKLSIFMAYCDRGTLRDALRTGAFRRPWPPPQLVPATAALPLSHGGKAGAASRRHTRQRGGSDATPTVGGRGGATSSSGDGNLVTPYHLQPLSPENPGPMGPGTRVLLQPLPDTFKEELVAVAAALGAVQQDAESPRPLRQLTGGGPGREGRLESWQDLRAAPNQALALFAALDVARGLDYLHSCNVVHGDLSLQNILLTSTESFFPELAIMASTSTSAALAATTAAFASTGGGGGDGGSGGGGSGGDAAAAAGPSAGSQVAAHVLRGVINRLPEEPPSCSTGNAAVEKNTATTGAVTARRAGGGGRGSGGGGGDGTSDGAIAPRNNSLGARSVEEPPKPPPPSRPEPQETQPVMATVATLAAALLTAAEHSTETASGDYDASAEDPEGMGGTTVSTNTRSCTIGGLSVGTDGATLTPWASLGGGRRRAMTVPMRLALVQPLLGQVFKISDFGLSVRLEEDETHRSGLHQGTPYYTPTEVLLSGKLSPAADVYSYGVCLWCLVHGVSLCQIRHLLPPVFTPVAPTLLAHLAPELHPGLRSLVRRCLSGEAGRRPTAAALVVELHGLMQAVLGPELAPLLLCAERRERDAGRVVAGSLMLDSANGMGPGLGLPGPALA</sequence>
<dbReference type="GO" id="GO:0004674">
    <property type="term" value="F:protein serine/threonine kinase activity"/>
    <property type="evidence" value="ECO:0007669"/>
    <property type="project" value="TreeGrafter"/>
</dbReference>
<gene>
    <name evidence="5" type="ORF">Vretimale_9066</name>
</gene>
<dbReference type="GO" id="GO:0005524">
    <property type="term" value="F:ATP binding"/>
    <property type="evidence" value="ECO:0007669"/>
    <property type="project" value="UniProtKB-UniRule"/>
</dbReference>
<evidence type="ECO:0000313" key="5">
    <source>
        <dbReference type="EMBL" id="GIM04505.1"/>
    </source>
</evidence>
<feature type="region of interest" description="Disordered" evidence="2">
    <location>
        <begin position="991"/>
        <end position="1013"/>
    </location>
</feature>
<keyword evidence="3" id="KW-1133">Transmembrane helix</keyword>
<dbReference type="SUPFAM" id="SSF56112">
    <property type="entry name" value="Protein kinase-like (PK-like)"/>
    <property type="match status" value="1"/>
</dbReference>
<keyword evidence="3" id="KW-0472">Membrane</keyword>
<dbReference type="EMBL" id="BNCQ01000016">
    <property type="protein sequence ID" value="GIM04505.1"/>
    <property type="molecule type" value="Genomic_DNA"/>
</dbReference>
<keyword evidence="1" id="KW-0067">ATP-binding</keyword>
<dbReference type="Gene3D" id="1.10.510.10">
    <property type="entry name" value="Transferase(Phosphotransferase) domain 1"/>
    <property type="match status" value="2"/>
</dbReference>
<organism evidence="5 6">
    <name type="scientific">Volvox reticuliferus</name>
    <dbReference type="NCBI Taxonomy" id="1737510"/>
    <lineage>
        <taxon>Eukaryota</taxon>
        <taxon>Viridiplantae</taxon>
        <taxon>Chlorophyta</taxon>
        <taxon>core chlorophytes</taxon>
        <taxon>Chlorophyceae</taxon>
        <taxon>CS clade</taxon>
        <taxon>Chlamydomonadales</taxon>
        <taxon>Volvocaceae</taxon>
        <taxon>Volvox</taxon>
    </lineage>
</organism>
<evidence type="ECO:0000256" key="2">
    <source>
        <dbReference type="SAM" id="MobiDB-lite"/>
    </source>
</evidence>
<dbReference type="PANTHER" id="PTHR44329">
    <property type="entry name" value="SERINE/THREONINE-PROTEIN KINASE TNNI3K-RELATED"/>
    <property type="match status" value="1"/>
</dbReference>
<feature type="region of interest" description="Disordered" evidence="2">
    <location>
        <begin position="651"/>
        <end position="711"/>
    </location>
</feature>
<feature type="region of interest" description="Disordered" evidence="2">
    <location>
        <begin position="903"/>
        <end position="947"/>
    </location>
</feature>
<dbReference type="Gene3D" id="3.30.200.20">
    <property type="entry name" value="Phosphorylase Kinase, domain 1"/>
    <property type="match status" value="1"/>
</dbReference>
<feature type="compositionally biased region" description="Low complexity" evidence="2">
    <location>
        <begin position="668"/>
        <end position="678"/>
    </location>
</feature>
<feature type="region of interest" description="Disordered" evidence="2">
    <location>
        <begin position="453"/>
        <end position="474"/>
    </location>
</feature>
<evidence type="ECO:0000259" key="4">
    <source>
        <dbReference type="PROSITE" id="PS50011"/>
    </source>
</evidence>
<evidence type="ECO:0000313" key="6">
    <source>
        <dbReference type="Proteomes" id="UP000722791"/>
    </source>
</evidence>
<comment type="caution">
    <text evidence="5">The sequence shown here is derived from an EMBL/GenBank/DDBJ whole genome shotgun (WGS) entry which is preliminary data.</text>
</comment>
<dbReference type="InterPro" id="IPR008266">
    <property type="entry name" value="Tyr_kinase_AS"/>
</dbReference>
<feature type="domain" description="Protein kinase" evidence="4">
    <location>
        <begin position="745"/>
        <end position="1428"/>
    </location>
</feature>
<evidence type="ECO:0000256" key="1">
    <source>
        <dbReference type="PROSITE-ProRule" id="PRU10141"/>
    </source>
</evidence>
<feature type="region of interest" description="Disordered" evidence="2">
    <location>
        <begin position="1231"/>
        <end position="1258"/>
    </location>
</feature>
<feature type="region of interest" description="Disordered" evidence="2">
    <location>
        <begin position="1093"/>
        <end position="1115"/>
    </location>
</feature>
<feature type="transmembrane region" description="Helical" evidence="3">
    <location>
        <begin position="362"/>
        <end position="385"/>
    </location>
</feature>
<protein>
    <recommendedName>
        <fullName evidence="4">Protein kinase domain-containing protein</fullName>
    </recommendedName>
</protein>
<feature type="region of interest" description="Disordered" evidence="2">
    <location>
        <begin position="1135"/>
        <end position="1213"/>
    </location>
</feature>
<keyword evidence="3" id="KW-0812">Transmembrane</keyword>
<proteinExistence type="predicted"/>
<feature type="binding site" evidence="1">
    <location>
        <position position="772"/>
    </location>
    <ligand>
        <name>ATP</name>
        <dbReference type="ChEBI" id="CHEBI:30616"/>
    </ligand>
</feature>
<dbReference type="InterPro" id="IPR051681">
    <property type="entry name" value="Ser/Thr_Kinases-Pseudokinases"/>
</dbReference>
<reference evidence="5" key="1">
    <citation type="journal article" date="2021" name="Proc. Natl. Acad. Sci. U.S.A.">
        <title>Three genomes in the algal genus Volvox reveal the fate of a haploid sex-determining region after a transition to homothallism.</title>
        <authorList>
            <person name="Yamamoto K."/>
            <person name="Hamaji T."/>
            <person name="Kawai-Toyooka H."/>
            <person name="Matsuzaki R."/>
            <person name="Takahashi F."/>
            <person name="Nishimura Y."/>
            <person name="Kawachi M."/>
            <person name="Noguchi H."/>
            <person name="Minakuchi Y."/>
            <person name="Umen J.G."/>
            <person name="Toyoda A."/>
            <person name="Nozaki H."/>
        </authorList>
    </citation>
    <scope>NUCLEOTIDE SEQUENCE</scope>
    <source>
        <strain evidence="5">NIES-3785</strain>
    </source>
</reference>
<dbReference type="InterPro" id="IPR001245">
    <property type="entry name" value="Ser-Thr/Tyr_kinase_cat_dom"/>
</dbReference>
<feature type="compositionally biased region" description="Low complexity" evidence="2">
    <location>
        <begin position="1152"/>
        <end position="1162"/>
    </location>
</feature>
<dbReference type="PROSITE" id="PS00109">
    <property type="entry name" value="PROTEIN_KINASE_TYR"/>
    <property type="match status" value="1"/>
</dbReference>
<evidence type="ECO:0000256" key="3">
    <source>
        <dbReference type="SAM" id="Phobius"/>
    </source>
</evidence>
<dbReference type="InterPro" id="IPR011009">
    <property type="entry name" value="Kinase-like_dom_sf"/>
</dbReference>
<dbReference type="InterPro" id="IPR017441">
    <property type="entry name" value="Protein_kinase_ATP_BS"/>
</dbReference>
<dbReference type="PANTHER" id="PTHR44329:SF214">
    <property type="entry name" value="PROTEIN KINASE DOMAIN-CONTAINING PROTEIN"/>
    <property type="match status" value="1"/>
</dbReference>
<feature type="compositionally biased region" description="Polar residues" evidence="2">
    <location>
        <begin position="453"/>
        <end position="464"/>
    </location>
</feature>
<dbReference type="InterPro" id="IPR000719">
    <property type="entry name" value="Prot_kinase_dom"/>
</dbReference>
<feature type="compositionally biased region" description="Gly residues" evidence="2">
    <location>
        <begin position="1093"/>
        <end position="1108"/>
    </location>
</feature>
<dbReference type="Pfam" id="PF07714">
    <property type="entry name" value="PK_Tyr_Ser-Thr"/>
    <property type="match status" value="2"/>
</dbReference>
<feature type="compositionally biased region" description="Gly residues" evidence="2">
    <location>
        <begin position="1163"/>
        <end position="1178"/>
    </location>
</feature>
<dbReference type="PROSITE" id="PS00107">
    <property type="entry name" value="PROTEIN_KINASE_ATP"/>
    <property type="match status" value="1"/>
</dbReference>